<dbReference type="PANTHER" id="PTHR43736">
    <property type="entry name" value="ADP-RIBOSE PYROPHOSPHATASE"/>
    <property type="match status" value="1"/>
</dbReference>
<dbReference type="GO" id="GO:0016787">
    <property type="term" value="F:hydrolase activity"/>
    <property type="evidence" value="ECO:0007669"/>
    <property type="project" value="UniProtKB-KW"/>
</dbReference>
<dbReference type="InterPro" id="IPR000086">
    <property type="entry name" value="NUDIX_hydrolase_dom"/>
</dbReference>
<evidence type="ECO:0000259" key="2">
    <source>
        <dbReference type="Pfam" id="PF21906"/>
    </source>
</evidence>
<dbReference type="RefSeq" id="WP_196990482.1">
    <property type="nucleotide sequence ID" value="NZ_JADWYR010000001.1"/>
</dbReference>
<dbReference type="InterPro" id="IPR036388">
    <property type="entry name" value="WH-like_DNA-bd_sf"/>
</dbReference>
<dbReference type="SUPFAM" id="SSF55811">
    <property type="entry name" value="Nudix"/>
    <property type="match status" value="1"/>
</dbReference>
<dbReference type="InterPro" id="IPR015797">
    <property type="entry name" value="NUDIX_hydrolase-like_dom_sf"/>
</dbReference>
<evidence type="ECO:0000313" key="4">
    <source>
        <dbReference type="Proteomes" id="UP000628448"/>
    </source>
</evidence>
<feature type="domain" description="Nudix hydrolase" evidence="1">
    <location>
        <begin position="34"/>
        <end position="158"/>
    </location>
</feature>
<dbReference type="Proteomes" id="UP000628448">
    <property type="component" value="Unassembled WGS sequence"/>
</dbReference>
<dbReference type="Pfam" id="PF21906">
    <property type="entry name" value="WHD_NrtR"/>
    <property type="match status" value="1"/>
</dbReference>
<dbReference type="Gene3D" id="1.10.10.10">
    <property type="entry name" value="Winged helix-like DNA-binding domain superfamily/Winged helix DNA-binding domain"/>
    <property type="match status" value="1"/>
</dbReference>
<dbReference type="SUPFAM" id="SSF46785">
    <property type="entry name" value="Winged helix' DNA-binding domain"/>
    <property type="match status" value="1"/>
</dbReference>
<dbReference type="Gene3D" id="3.90.79.10">
    <property type="entry name" value="Nucleoside Triphosphate Pyrophosphohydrolase"/>
    <property type="match status" value="1"/>
</dbReference>
<name>A0A931E3N0_9BACT</name>
<evidence type="ECO:0000259" key="1">
    <source>
        <dbReference type="Pfam" id="PF00293"/>
    </source>
</evidence>
<dbReference type="InterPro" id="IPR054105">
    <property type="entry name" value="WHD_NrtR"/>
</dbReference>
<dbReference type="InterPro" id="IPR036390">
    <property type="entry name" value="WH_DNA-bd_sf"/>
</dbReference>
<dbReference type="CDD" id="cd18873">
    <property type="entry name" value="NUDIX_NadM_like"/>
    <property type="match status" value="1"/>
</dbReference>
<protein>
    <submittedName>
        <fullName evidence="3">NUDIX hydrolase</fullName>
    </submittedName>
</protein>
<sequence length="252" mass="29802">MKQEATAQSEFRLKNEGLINDAKKLVESYPRVPITVDCVIFGFDENELKVLLIRSDLEIFKDKWSLLGDFAADNELLDDAAYRVLKERTGMDDVYLAQVKTFSRPNRHPGGRVLTVAYCSLLNIEHHQLSKMDNELHWHAVKTIQEMDMAFDHKEIMNECYCWLQKRIQEHPLGFNLLPEKFSLRELQNLYEAILDIKMDRRNFRKKFFAMDFLIDTGEFEDDVPHRPGKLYQFDFQKYKHTKKKWSGIDFG</sequence>
<gene>
    <name evidence="3" type="ORF">I5907_09530</name>
</gene>
<feature type="domain" description="NrtR DNA-binding winged helix" evidence="2">
    <location>
        <begin position="174"/>
        <end position="234"/>
    </location>
</feature>
<proteinExistence type="predicted"/>
<dbReference type="AlphaFoldDB" id="A0A931E3N0"/>
<accession>A0A931E3N0</accession>
<dbReference type="EMBL" id="JADWYR010000001">
    <property type="protein sequence ID" value="MBG9376473.1"/>
    <property type="molecule type" value="Genomic_DNA"/>
</dbReference>
<keyword evidence="4" id="KW-1185">Reference proteome</keyword>
<dbReference type="Pfam" id="PF00293">
    <property type="entry name" value="NUDIX"/>
    <property type="match status" value="1"/>
</dbReference>
<comment type="caution">
    <text evidence="3">The sequence shown here is derived from an EMBL/GenBank/DDBJ whole genome shotgun (WGS) entry which is preliminary data.</text>
</comment>
<organism evidence="3 4">
    <name type="scientific">Panacibacter microcysteis</name>
    <dbReference type="NCBI Taxonomy" id="2793269"/>
    <lineage>
        <taxon>Bacteria</taxon>
        <taxon>Pseudomonadati</taxon>
        <taxon>Bacteroidota</taxon>
        <taxon>Chitinophagia</taxon>
        <taxon>Chitinophagales</taxon>
        <taxon>Chitinophagaceae</taxon>
        <taxon>Panacibacter</taxon>
    </lineage>
</organism>
<dbReference type="PANTHER" id="PTHR43736:SF4">
    <property type="entry name" value="SLR1690 PROTEIN"/>
    <property type="match status" value="1"/>
</dbReference>
<evidence type="ECO:0000313" key="3">
    <source>
        <dbReference type="EMBL" id="MBG9376473.1"/>
    </source>
</evidence>
<keyword evidence="3" id="KW-0378">Hydrolase</keyword>
<reference evidence="3" key="1">
    <citation type="submission" date="2020-11" db="EMBL/GenBank/DDBJ databases">
        <title>Bacterial whole genome sequence for Panacibacter sp. DH6.</title>
        <authorList>
            <person name="Le V."/>
            <person name="Ko S."/>
            <person name="Ahn C.-Y."/>
            <person name="Oh H.-M."/>
        </authorList>
    </citation>
    <scope>NUCLEOTIDE SEQUENCE</scope>
    <source>
        <strain evidence="3">DH6</strain>
    </source>
</reference>